<name>A0A2M6WPS2_9BACT</name>
<sequence>MVKLLEFNRILITKKRRYIMRRKKKIPRYLRQNQECYVRPAVERVWQRLRFFGEHHLTPRSRGGYSTKGNLLRLDFSRHKAWHFLFANTTLQETIKILKCILAFQNKQQEAESNRVAIQLSSAEFNLSHKRIVKSKKRDNQAVESNLLTLNSEHYKAWKFLFGNFTLNEVIEALERIRAAKSNINKKVFFSK</sequence>
<dbReference type="EMBL" id="PFAQ01000036">
    <property type="protein sequence ID" value="PIT94795.1"/>
    <property type="molecule type" value="Genomic_DNA"/>
</dbReference>
<dbReference type="AlphaFoldDB" id="A0A2M6WPS2"/>
<comment type="caution">
    <text evidence="1">The sequence shown here is derived from an EMBL/GenBank/DDBJ whole genome shotgun (WGS) entry which is preliminary data.</text>
</comment>
<accession>A0A2M6WPS2</accession>
<gene>
    <name evidence="1" type="ORF">COT98_02155</name>
</gene>
<reference evidence="2" key="1">
    <citation type="submission" date="2017-09" db="EMBL/GenBank/DDBJ databases">
        <title>Depth-based differentiation of microbial function through sediment-hosted aquifers and enrichment of novel symbionts in the deep terrestrial subsurface.</title>
        <authorList>
            <person name="Probst A.J."/>
            <person name="Ladd B."/>
            <person name="Jarett J.K."/>
            <person name="Geller-Mcgrath D.E."/>
            <person name="Sieber C.M.K."/>
            <person name="Emerson J.B."/>
            <person name="Anantharaman K."/>
            <person name="Thomas B.C."/>
            <person name="Malmstrom R."/>
            <person name="Stieglmeier M."/>
            <person name="Klingl A."/>
            <person name="Woyke T."/>
            <person name="Ryan C.M."/>
            <person name="Banfield J.F."/>
        </authorList>
    </citation>
    <scope>NUCLEOTIDE SEQUENCE [LARGE SCALE GENOMIC DNA]</scope>
</reference>
<protein>
    <submittedName>
        <fullName evidence="1">Uncharacterized protein</fullName>
    </submittedName>
</protein>
<proteinExistence type="predicted"/>
<dbReference type="Proteomes" id="UP000228900">
    <property type="component" value="Unassembled WGS sequence"/>
</dbReference>
<evidence type="ECO:0000313" key="2">
    <source>
        <dbReference type="Proteomes" id="UP000228900"/>
    </source>
</evidence>
<evidence type="ECO:0000313" key="1">
    <source>
        <dbReference type="EMBL" id="PIT94795.1"/>
    </source>
</evidence>
<organism evidence="1 2">
    <name type="scientific">Candidatus Falkowbacteria bacterium CG10_big_fil_rev_8_21_14_0_10_39_9</name>
    <dbReference type="NCBI Taxonomy" id="1974566"/>
    <lineage>
        <taxon>Bacteria</taxon>
        <taxon>Candidatus Falkowiibacteriota</taxon>
    </lineage>
</organism>